<protein>
    <submittedName>
        <fullName evidence="1">Membrane protein</fullName>
    </submittedName>
</protein>
<sequence>MSAEQRLTWRRRLFAFVVASVGAAAATAISFAMTVYEAAHPKPVPIAAPGQPIDTGRWTITFRDARTGSLPPTGIKPSTPKKLVMVEFDLDNRSASTSNVFSRLFAIEPPIANLPPPAFYLARDKSVAGGLQPDMPERMIAVWEWPAAVPVPEQLRLKVATQIHKQRDNLYGAPGWFDREPAAFVTLAVGTSP</sequence>
<dbReference type="EMBL" id="BKAJ01000159">
    <property type="protein sequence ID" value="GEP60345.1"/>
    <property type="molecule type" value="Genomic_DNA"/>
</dbReference>
<organism evidence="1 2">
    <name type="scientific">Reyranella soli</name>
    <dbReference type="NCBI Taxonomy" id="1230389"/>
    <lineage>
        <taxon>Bacteria</taxon>
        <taxon>Pseudomonadati</taxon>
        <taxon>Pseudomonadota</taxon>
        <taxon>Alphaproteobacteria</taxon>
        <taxon>Hyphomicrobiales</taxon>
        <taxon>Reyranellaceae</taxon>
        <taxon>Reyranella</taxon>
    </lineage>
</organism>
<dbReference type="RefSeq" id="WP_147155694.1">
    <property type="nucleotide sequence ID" value="NZ_BKAJ01000159.1"/>
</dbReference>
<dbReference type="Proteomes" id="UP000321058">
    <property type="component" value="Unassembled WGS sequence"/>
</dbReference>
<dbReference type="OrthoDB" id="5998046at2"/>
<dbReference type="AlphaFoldDB" id="A0A512NN21"/>
<evidence type="ECO:0000313" key="2">
    <source>
        <dbReference type="Proteomes" id="UP000321058"/>
    </source>
</evidence>
<keyword evidence="2" id="KW-1185">Reference proteome</keyword>
<name>A0A512NN21_9HYPH</name>
<reference evidence="1 2" key="1">
    <citation type="submission" date="2019-07" db="EMBL/GenBank/DDBJ databases">
        <title>Whole genome shotgun sequence of Reyranella soli NBRC 108950.</title>
        <authorList>
            <person name="Hosoyama A."/>
            <person name="Uohara A."/>
            <person name="Ohji S."/>
            <person name="Ichikawa N."/>
        </authorList>
    </citation>
    <scope>NUCLEOTIDE SEQUENCE [LARGE SCALE GENOMIC DNA]</scope>
    <source>
        <strain evidence="1 2">NBRC 108950</strain>
    </source>
</reference>
<proteinExistence type="predicted"/>
<evidence type="ECO:0000313" key="1">
    <source>
        <dbReference type="EMBL" id="GEP60345.1"/>
    </source>
</evidence>
<gene>
    <name evidence="1" type="ORF">RSO01_75110</name>
</gene>
<accession>A0A512NN21</accession>
<comment type="caution">
    <text evidence="1">The sequence shown here is derived from an EMBL/GenBank/DDBJ whole genome shotgun (WGS) entry which is preliminary data.</text>
</comment>